<protein>
    <recommendedName>
        <fullName evidence="4">Nephrocystin 3-like N-terminal domain-containing protein</fullName>
    </recommendedName>
</protein>
<evidence type="ECO:0000256" key="3">
    <source>
        <dbReference type="PROSITE-ProRule" id="PRU00221"/>
    </source>
</evidence>
<dbReference type="PANTHER" id="PTHR19848:SF8">
    <property type="entry name" value="F-BOX AND WD REPEAT DOMAIN CONTAINING 7"/>
    <property type="match status" value="1"/>
</dbReference>
<dbReference type="SMART" id="SM00320">
    <property type="entry name" value="WD40"/>
    <property type="match status" value="5"/>
</dbReference>
<feature type="repeat" description="WD" evidence="3">
    <location>
        <begin position="759"/>
        <end position="800"/>
    </location>
</feature>
<dbReference type="InterPro" id="IPR015943">
    <property type="entry name" value="WD40/YVTN_repeat-like_dom_sf"/>
</dbReference>
<dbReference type="RefSeq" id="XP_007705850.1">
    <property type="nucleotide sequence ID" value="XM_007707660.1"/>
</dbReference>
<evidence type="ECO:0000259" key="4">
    <source>
        <dbReference type="Pfam" id="PF24883"/>
    </source>
</evidence>
<evidence type="ECO:0000313" key="6">
    <source>
        <dbReference type="Proteomes" id="UP000016934"/>
    </source>
</evidence>
<keyword evidence="1 3" id="KW-0853">WD repeat</keyword>
<dbReference type="HOGENOM" id="CLU_000288_6_0_1"/>
<keyword evidence="6" id="KW-1185">Reference proteome</keyword>
<dbReference type="InterPro" id="IPR001680">
    <property type="entry name" value="WD40_rpt"/>
</dbReference>
<dbReference type="InterPro" id="IPR027417">
    <property type="entry name" value="P-loop_NTPase"/>
</dbReference>
<dbReference type="Gene3D" id="2.130.10.10">
    <property type="entry name" value="YVTN repeat-like/Quinoprotein amine dehydrogenase"/>
    <property type="match status" value="3"/>
</dbReference>
<dbReference type="SUPFAM" id="SSF52540">
    <property type="entry name" value="P-loop containing nucleoside triphosphate hydrolases"/>
    <property type="match status" value="1"/>
</dbReference>
<keyword evidence="2" id="KW-0677">Repeat</keyword>
<organism evidence="5 6">
    <name type="scientific">Cochliobolus sativus (strain ND90Pr / ATCC 201652)</name>
    <name type="common">Common root rot and spot blotch fungus</name>
    <name type="synonym">Bipolaris sorokiniana</name>
    <dbReference type="NCBI Taxonomy" id="665912"/>
    <lineage>
        <taxon>Eukaryota</taxon>
        <taxon>Fungi</taxon>
        <taxon>Dikarya</taxon>
        <taxon>Ascomycota</taxon>
        <taxon>Pezizomycotina</taxon>
        <taxon>Dothideomycetes</taxon>
        <taxon>Pleosporomycetidae</taxon>
        <taxon>Pleosporales</taxon>
        <taxon>Pleosporineae</taxon>
        <taxon>Pleosporaceae</taxon>
        <taxon>Bipolaris</taxon>
    </lineage>
</organism>
<dbReference type="PRINTS" id="PR00320">
    <property type="entry name" value="GPROTEINBRPT"/>
</dbReference>
<dbReference type="InterPro" id="IPR036322">
    <property type="entry name" value="WD40_repeat_dom_sf"/>
</dbReference>
<gene>
    <name evidence="5" type="ORF">COCSADRAFT_129558</name>
</gene>
<dbReference type="OMA" id="RADFLGW"/>
<dbReference type="STRING" id="665912.M2SNN4"/>
<dbReference type="Proteomes" id="UP000016934">
    <property type="component" value="Unassembled WGS sequence"/>
</dbReference>
<name>M2SNN4_COCSN</name>
<dbReference type="InterPro" id="IPR020472">
    <property type="entry name" value="WD40_PAC1"/>
</dbReference>
<evidence type="ECO:0000256" key="2">
    <source>
        <dbReference type="ARBA" id="ARBA00022737"/>
    </source>
</evidence>
<dbReference type="Gene3D" id="3.40.50.300">
    <property type="entry name" value="P-loop containing nucleotide triphosphate hydrolases"/>
    <property type="match status" value="1"/>
</dbReference>
<dbReference type="EMBL" id="KB445656">
    <property type="protein sequence ID" value="EMD58387.1"/>
    <property type="molecule type" value="Genomic_DNA"/>
</dbReference>
<dbReference type="Pfam" id="PF00400">
    <property type="entry name" value="WD40"/>
    <property type="match status" value="5"/>
</dbReference>
<feature type="domain" description="Nephrocystin 3-like N-terminal" evidence="4">
    <location>
        <begin position="74"/>
        <end position="234"/>
    </location>
</feature>
<evidence type="ECO:0000313" key="5">
    <source>
        <dbReference type="EMBL" id="EMD58387.1"/>
    </source>
</evidence>
<dbReference type="CDD" id="cd00200">
    <property type="entry name" value="WD40"/>
    <property type="match status" value="1"/>
</dbReference>
<dbReference type="PROSITE" id="PS00678">
    <property type="entry name" value="WD_REPEATS_1"/>
    <property type="match status" value="5"/>
</dbReference>
<sequence length="937" mass="104657">MLFYRDAMASTTSNTAFGNAYKSVQANNINGSVHIGLENTLDRLPRAEDAPFNSYAKQHEPICLPNTRVDLLQEIYSWADGQDERCIFWLSGLAGTGKSTIARTVARSYYDKQRLAASFFFSRGGGDVGHEGKFVTSLAVQLARNVPVLKQHISDAVVERDDIASQSLRDQWQHLVLRPLSKLHEPEAGQRRYIIVIDALDECDNDSNIRIIVQLLAKARSLTKVRVRVLLTSRPEVPIRHGFRQVPEAEHQDVVLHNISRSIIDCDIALFLEHNLQLIAQERCLCAGWPGAEIVVQLVQSAGGLFIWAATACRFIQEGKRFAAKRLETILCNRDATSIAPERHLNEIYTTVLKNSIQDYADEEKEEQCRALRYIVGSIAVLFSPLSAQSLDQLLDVVEGVRLTLEDLHAILDIPNNRNRPVQLHHPSFRDFLLDSKRCGDDRFYVDEKSTHKKLAHCCLKLMSTPSGLRQDMCNLSDPRVLRREIDEETIHRNLPPELQYACRYWVDHLERSGRSIKDGDTTHCFLKKHLLHWLEAMSLLHETSLCVRLLARLQALATPSNSVVAKFLHDAVRFVLRFVPILAKAPLQIYSSALLFSPESSVVRKVFIEQVPQAVRVISGRDAEWDACRSVLEGHSHPVNAVVFSPDGQLVASASRDSTVRLWETATGQCCSVLEGHSRRVNAVVFSPDGQLVASASNDRTVRVWETATGQCRSVLEGHSDSVKAVVLSPDGQLVASVSDDRTVWLWETATGQCRSVLEGHSDSVNAVVFSPDGQLVASASDDRTVRVWETATGQCRSVLEGHSSWVKAVVLSPDGQLVASASNDRTVRVWETATGRCRSVLEDQPSPIFHIAFSPDGLILYTDKGDIPLPLDLMVVVSALLAQELLYAAVDGEWVLRQTRRFLWLPPQYRNCVTAVYGHMMCLGCYLGRVSFLSF</sequence>
<evidence type="ECO:0000256" key="1">
    <source>
        <dbReference type="ARBA" id="ARBA00022574"/>
    </source>
</evidence>
<proteinExistence type="predicted"/>
<dbReference type="PANTHER" id="PTHR19848">
    <property type="entry name" value="WD40 REPEAT PROTEIN"/>
    <property type="match status" value="1"/>
</dbReference>
<dbReference type="InterPro" id="IPR019775">
    <property type="entry name" value="WD40_repeat_CS"/>
</dbReference>
<feature type="repeat" description="WD" evidence="3">
    <location>
        <begin position="633"/>
        <end position="674"/>
    </location>
</feature>
<reference evidence="5 6" key="1">
    <citation type="journal article" date="2012" name="PLoS Pathog.">
        <title>Diverse lifestyles and strategies of plant pathogenesis encoded in the genomes of eighteen Dothideomycetes fungi.</title>
        <authorList>
            <person name="Ohm R.A."/>
            <person name="Feau N."/>
            <person name="Henrissat B."/>
            <person name="Schoch C.L."/>
            <person name="Horwitz B.A."/>
            <person name="Barry K.W."/>
            <person name="Condon B.J."/>
            <person name="Copeland A.C."/>
            <person name="Dhillon B."/>
            <person name="Glaser F."/>
            <person name="Hesse C.N."/>
            <person name="Kosti I."/>
            <person name="LaButti K."/>
            <person name="Lindquist E.A."/>
            <person name="Lucas S."/>
            <person name="Salamov A.A."/>
            <person name="Bradshaw R.E."/>
            <person name="Ciuffetti L."/>
            <person name="Hamelin R.C."/>
            <person name="Kema G.H.J."/>
            <person name="Lawrence C."/>
            <person name="Scott J.A."/>
            <person name="Spatafora J.W."/>
            <person name="Turgeon B.G."/>
            <person name="de Wit P.J.G.M."/>
            <person name="Zhong S."/>
            <person name="Goodwin S.B."/>
            <person name="Grigoriev I.V."/>
        </authorList>
    </citation>
    <scope>NUCLEOTIDE SEQUENCE [LARGE SCALE GENOMIC DNA]</scope>
    <source>
        <strain evidence="6">ND90Pr / ATCC 201652</strain>
    </source>
</reference>
<dbReference type="InterPro" id="IPR056884">
    <property type="entry name" value="NPHP3-like_N"/>
</dbReference>
<dbReference type="OrthoDB" id="674604at2759"/>
<dbReference type="GeneID" id="19130755"/>
<feature type="repeat" description="WD" evidence="3">
    <location>
        <begin position="801"/>
        <end position="842"/>
    </location>
</feature>
<dbReference type="Pfam" id="PF24883">
    <property type="entry name" value="NPHP3_N"/>
    <property type="match status" value="1"/>
</dbReference>
<feature type="repeat" description="WD" evidence="3">
    <location>
        <begin position="717"/>
        <end position="758"/>
    </location>
</feature>
<feature type="repeat" description="WD" evidence="3">
    <location>
        <begin position="675"/>
        <end position="716"/>
    </location>
</feature>
<dbReference type="KEGG" id="bsc:COCSADRAFT_129558"/>
<dbReference type="PROSITE" id="PS50294">
    <property type="entry name" value="WD_REPEATS_REGION"/>
    <property type="match status" value="5"/>
</dbReference>
<dbReference type="eggNOG" id="KOG0266">
    <property type="taxonomic scope" value="Eukaryota"/>
</dbReference>
<dbReference type="AlphaFoldDB" id="M2SNN4"/>
<dbReference type="PROSITE" id="PS50082">
    <property type="entry name" value="WD_REPEATS_2"/>
    <property type="match status" value="5"/>
</dbReference>
<reference evidence="6" key="2">
    <citation type="journal article" date="2013" name="PLoS Genet.">
        <title>Comparative genome structure, secondary metabolite, and effector coding capacity across Cochliobolus pathogens.</title>
        <authorList>
            <person name="Condon B.J."/>
            <person name="Leng Y."/>
            <person name="Wu D."/>
            <person name="Bushley K.E."/>
            <person name="Ohm R.A."/>
            <person name="Otillar R."/>
            <person name="Martin J."/>
            <person name="Schackwitz W."/>
            <person name="Grimwood J."/>
            <person name="MohdZainudin N."/>
            <person name="Xue C."/>
            <person name="Wang R."/>
            <person name="Manning V.A."/>
            <person name="Dhillon B."/>
            <person name="Tu Z.J."/>
            <person name="Steffenson B.J."/>
            <person name="Salamov A."/>
            <person name="Sun H."/>
            <person name="Lowry S."/>
            <person name="LaButti K."/>
            <person name="Han J."/>
            <person name="Copeland A."/>
            <person name="Lindquist E."/>
            <person name="Barry K."/>
            <person name="Schmutz J."/>
            <person name="Baker S.E."/>
            <person name="Ciuffetti L.M."/>
            <person name="Grigoriev I.V."/>
            <person name="Zhong S."/>
            <person name="Turgeon B.G."/>
        </authorList>
    </citation>
    <scope>NUCLEOTIDE SEQUENCE [LARGE SCALE GENOMIC DNA]</scope>
    <source>
        <strain evidence="6">ND90Pr / ATCC 201652</strain>
    </source>
</reference>
<accession>M2SNN4</accession>
<dbReference type="SUPFAM" id="SSF50978">
    <property type="entry name" value="WD40 repeat-like"/>
    <property type="match status" value="1"/>
</dbReference>